<proteinExistence type="predicted"/>
<accession>W0AAC9</accession>
<sequence length="91" mass="9763">MTDIRDMRRRIGVTQTELAALLGLNQSTISRFEGGSLPVDDRTLLALEALIARAEAARPTALCTLCERRTDDPAVNSCTATDCPCAAREAA</sequence>
<dbReference type="EMBL" id="CP006644">
    <property type="protein sequence ID" value="AHE52610.1"/>
    <property type="molecule type" value="Genomic_DNA"/>
</dbReference>
<dbReference type="OrthoDB" id="7597345at2"/>
<dbReference type="STRING" id="1123269.NX02_04310"/>
<dbReference type="SMART" id="SM00530">
    <property type="entry name" value="HTH_XRE"/>
    <property type="match status" value="1"/>
</dbReference>
<evidence type="ECO:0000259" key="1">
    <source>
        <dbReference type="PROSITE" id="PS50943"/>
    </source>
</evidence>
<dbReference type="HOGENOM" id="CLU_2425413_0_0_5"/>
<dbReference type="GO" id="GO:0003677">
    <property type="term" value="F:DNA binding"/>
    <property type="evidence" value="ECO:0007669"/>
    <property type="project" value="InterPro"/>
</dbReference>
<dbReference type="RefSeq" id="WP_025290909.1">
    <property type="nucleotide sequence ID" value="NZ_CP006644.1"/>
</dbReference>
<dbReference type="Gene3D" id="1.10.260.40">
    <property type="entry name" value="lambda repressor-like DNA-binding domains"/>
    <property type="match status" value="1"/>
</dbReference>
<name>W0AAC9_9SPHN</name>
<keyword evidence="3" id="KW-1185">Reference proteome</keyword>
<dbReference type="Proteomes" id="UP000018851">
    <property type="component" value="Chromosome"/>
</dbReference>
<dbReference type="Pfam" id="PF13560">
    <property type="entry name" value="HTH_31"/>
    <property type="match status" value="1"/>
</dbReference>
<gene>
    <name evidence="2" type="ORF">NX02_04310</name>
</gene>
<dbReference type="SUPFAM" id="SSF47413">
    <property type="entry name" value="lambda repressor-like DNA-binding domains"/>
    <property type="match status" value="1"/>
</dbReference>
<protein>
    <recommendedName>
        <fullName evidence="1">HTH cro/C1-type domain-containing protein</fullName>
    </recommendedName>
</protein>
<dbReference type="CDD" id="cd00093">
    <property type="entry name" value="HTH_XRE"/>
    <property type="match status" value="1"/>
</dbReference>
<evidence type="ECO:0000313" key="3">
    <source>
        <dbReference type="Proteomes" id="UP000018851"/>
    </source>
</evidence>
<evidence type="ECO:0000313" key="2">
    <source>
        <dbReference type="EMBL" id="AHE52610.1"/>
    </source>
</evidence>
<organism evidence="2 3">
    <name type="scientific">Sphingomonas sanxanigenens DSM 19645 = NX02</name>
    <dbReference type="NCBI Taxonomy" id="1123269"/>
    <lineage>
        <taxon>Bacteria</taxon>
        <taxon>Pseudomonadati</taxon>
        <taxon>Pseudomonadota</taxon>
        <taxon>Alphaproteobacteria</taxon>
        <taxon>Sphingomonadales</taxon>
        <taxon>Sphingomonadaceae</taxon>
        <taxon>Sphingomonas</taxon>
    </lineage>
</organism>
<dbReference type="InterPro" id="IPR001387">
    <property type="entry name" value="Cro/C1-type_HTH"/>
</dbReference>
<reference evidence="2 3" key="1">
    <citation type="submission" date="2013-07" db="EMBL/GenBank/DDBJ databases">
        <title>Completed genome of Sphingomonas sanxanigenens NX02.</title>
        <authorList>
            <person name="Ma T."/>
            <person name="Huang H."/>
            <person name="Wu M."/>
            <person name="Li X."/>
            <person name="Li G."/>
        </authorList>
    </citation>
    <scope>NUCLEOTIDE SEQUENCE [LARGE SCALE GENOMIC DNA]</scope>
    <source>
        <strain evidence="2 3">NX02</strain>
    </source>
</reference>
<feature type="domain" description="HTH cro/C1-type" evidence="1">
    <location>
        <begin position="4"/>
        <end position="47"/>
    </location>
</feature>
<dbReference type="InterPro" id="IPR010982">
    <property type="entry name" value="Lambda_DNA-bd_dom_sf"/>
</dbReference>
<dbReference type="AlphaFoldDB" id="W0AAC9"/>
<dbReference type="KEGG" id="ssan:NX02_04310"/>
<dbReference type="PROSITE" id="PS50943">
    <property type="entry name" value="HTH_CROC1"/>
    <property type="match status" value="1"/>
</dbReference>